<keyword evidence="4" id="KW-1185">Reference proteome</keyword>
<dbReference type="Proteomes" id="UP000265703">
    <property type="component" value="Unassembled WGS sequence"/>
</dbReference>
<dbReference type="Pfam" id="PF00651">
    <property type="entry name" value="BTB"/>
    <property type="match status" value="1"/>
</dbReference>
<dbReference type="Gene3D" id="3.30.710.10">
    <property type="entry name" value="Potassium Channel Kv1.1, Chain A"/>
    <property type="match status" value="1"/>
</dbReference>
<reference evidence="3 4" key="1">
    <citation type="submission" date="2018-06" db="EMBL/GenBank/DDBJ databases">
        <title>Comparative genomics reveals the genomic features of Rhizophagus irregularis, R. cerebriforme, R. diaphanum and Gigaspora rosea, and their symbiotic lifestyle signature.</title>
        <authorList>
            <person name="Morin E."/>
            <person name="San Clemente H."/>
            <person name="Chen E.C.H."/>
            <person name="De La Providencia I."/>
            <person name="Hainaut M."/>
            <person name="Kuo A."/>
            <person name="Kohler A."/>
            <person name="Murat C."/>
            <person name="Tang N."/>
            <person name="Roy S."/>
            <person name="Loubradou J."/>
            <person name="Henrissat B."/>
            <person name="Grigoriev I.V."/>
            <person name="Corradi N."/>
            <person name="Roux C."/>
            <person name="Martin F.M."/>
        </authorList>
    </citation>
    <scope>NUCLEOTIDE SEQUENCE [LARGE SCALE GENOMIC DNA]</scope>
    <source>
        <strain evidence="3 4">DAOM 227022</strain>
    </source>
</reference>
<feature type="region of interest" description="Disordered" evidence="1">
    <location>
        <begin position="1"/>
        <end position="34"/>
    </location>
</feature>
<feature type="compositionally biased region" description="Pro residues" evidence="1">
    <location>
        <begin position="10"/>
        <end position="25"/>
    </location>
</feature>
<organism evidence="3 4">
    <name type="scientific">Glomus cerebriforme</name>
    <dbReference type="NCBI Taxonomy" id="658196"/>
    <lineage>
        <taxon>Eukaryota</taxon>
        <taxon>Fungi</taxon>
        <taxon>Fungi incertae sedis</taxon>
        <taxon>Mucoromycota</taxon>
        <taxon>Glomeromycotina</taxon>
        <taxon>Glomeromycetes</taxon>
        <taxon>Glomerales</taxon>
        <taxon>Glomeraceae</taxon>
        <taxon>Glomus</taxon>
    </lineage>
</organism>
<dbReference type="SUPFAM" id="SSF54695">
    <property type="entry name" value="POZ domain"/>
    <property type="match status" value="1"/>
</dbReference>
<accession>A0A397TQP4</accession>
<evidence type="ECO:0000313" key="4">
    <source>
        <dbReference type="Proteomes" id="UP000265703"/>
    </source>
</evidence>
<dbReference type="EMBL" id="QKYT01000009">
    <property type="protein sequence ID" value="RIA98905.1"/>
    <property type="molecule type" value="Genomic_DNA"/>
</dbReference>
<dbReference type="PANTHER" id="PTHR46965:SF1">
    <property type="entry name" value="BTB_POZ DOMAIN-CONTAINING PROTEIN 19"/>
    <property type="match status" value="1"/>
</dbReference>
<protein>
    <recommendedName>
        <fullName evidence="2">BTB domain-containing protein</fullName>
    </recommendedName>
</protein>
<gene>
    <name evidence="3" type="ORF">C1645_748416</name>
</gene>
<name>A0A397TQP4_9GLOM</name>
<dbReference type="PROSITE" id="PS50097">
    <property type="entry name" value="BTB"/>
    <property type="match status" value="1"/>
</dbReference>
<dbReference type="InterPro" id="IPR011333">
    <property type="entry name" value="SKP1/BTB/POZ_sf"/>
</dbReference>
<dbReference type="PANTHER" id="PTHR46965">
    <property type="entry name" value="BTB/POZ DOMAIN-CONTAINING PROTEIN 19"/>
    <property type="match status" value="1"/>
</dbReference>
<dbReference type="InterPro" id="IPR000210">
    <property type="entry name" value="BTB/POZ_dom"/>
</dbReference>
<dbReference type="InterPro" id="IPR042846">
    <property type="entry name" value="BTBD19"/>
</dbReference>
<dbReference type="AlphaFoldDB" id="A0A397TQP4"/>
<dbReference type="SMART" id="SM00225">
    <property type="entry name" value="BTB"/>
    <property type="match status" value="1"/>
</dbReference>
<comment type="caution">
    <text evidence="3">The sequence shown here is derived from an EMBL/GenBank/DDBJ whole genome shotgun (WGS) entry which is preliminary data.</text>
</comment>
<evidence type="ECO:0000313" key="3">
    <source>
        <dbReference type="EMBL" id="RIA98905.1"/>
    </source>
</evidence>
<dbReference type="OrthoDB" id="6359816at2759"/>
<sequence>MTTSPNSSNSPPPSNPPAPSNPSPQPSTKSSPKSLENDLRQLLYDDRFFDISLKCSDGEILRACKNILATRTEVFNELIFDKSKKNVNQHQQLEFNNINSVAMKLILEYLYTSKNEKETLNVNNIIEVYYSAIYFKLDDLQDDIIEFTKKELRDGDEELGKKLLSEFIEKFSLQANNKMGTILVDWVAKMQLFPDNADNDSLSLMGLQYLLNKTYGVNGVNKPFATYEITLFEYTLIKTKQIILEEEIGSKKDPYYMNYDSDVIERIKERLNPLLEYIDLCIIDPDDVVGKLEPLKIFPQEMITKAYRHQIKIKHETLQPMRGHLIFKWKNFDKESESKLCVINNGFTVEANSELKPYKSGDKGFHGWALGSDGYVYNKKGWQKNNASYWY</sequence>
<evidence type="ECO:0000256" key="1">
    <source>
        <dbReference type="SAM" id="MobiDB-lite"/>
    </source>
</evidence>
<dbReference type="CDD" id="cd18186">
    <property type="entry name" value="BTB_POZ_ZBTB_KLHL-like"/>
    <property type="match status" value="1"/>
</dbReference>
<evidence type="ECO:0000259" key="2">
    <source>
        <dbReference type="PROSITE" id="PS50097"/>
    </source>
</evidence>
<feature type="domain" description="BTB" evidence="2">
    <location>
        <begin position="49"/>
        <end position="119"/>
    </location>
</feature>
<proteinExistence type="predicted"/>